<dbReference type="Proteomes" id="UP001238540">
    <property type="component" value="Unassembled WGS sequence"/>
</dbReference>
<gene>
    <name evidence="1" type="ORF">QWZ16_19010</name>
</gene>
<proteinExistence type="predicted"/>
<name>A0ABT8C027_9VIBR</name>
<keyword evidence="2" id="KW-1185">Reference proteome</keyword>
<reference evidence="2" key="1">
    <citation type="journal article" date="2019" name="Int. J. Syst. Evol. Microbiol.">
        <title>The Global Catalogue of Microorganisms (GCM) 10K type strain sequencing project: providing services to taxonomists for standard genome sequencing and annotation.</title>
        <authorList>
            <consortium name="The Broad Institute Genomics Platform"/>
            <consortium name="The Broad Institute Genome Sequencing Center for Infectious Disease"/>
            <person name="Wu L."/>
            <person name="Ma J."/>
        </authorList>
    </citation>
    <scope>NUCLEOTIDE SEQUENCE [LARGE SCALE GENOMIC DNA]</scope>
    <source>
        <strain evidence="2">CECT 7398</strain>
    </source>
</reference>
<evidence type="ECO:0000313" key="2">
    <source>
        <dbReference type="Proteomes" id="UP001238540"/>
    </source>
</evidence>
<sequence>MKPSIRFTHKNASSGGTMEIKNNSAGQLCCPLCGSEEYLLSDEDSLLCVQCGSFFEDVKQVMTEPDVFATHH</sequence>
<protein>
    <recommendedName>
        <fullName evidence="3">TFIIB-type domain-containing protein</fullName>
    </recommendedName>
</protein>
<evidence type="ECO:0008006" key="3">
    <source>
        <dbReference type="Google" id="ProtNLM"/>
    </source>
</evidence>
<dbReference type="RefSeq" id="WP_290313126.1">
    <property type="nucleotide sequence ID" value="NZ_JAUFQC010000027.1"/>
</dbReference>
<dbReference type="EMBL" id="JAUFQC010000027">
    <property type="protein sequence ID" value="MDN3611693.1"/>
    <property type="molecule type" value="Genomic_DNA"/>
</dbReference>
<organism evidence="1 2">
    <name type="scientific">Vibrio ostreicida</name>
    <dbReference type="NCBI Taxonomy" id="526588"/>
    <lineage>
        <taxon>Bacteria</taxon>
        <taxon>Pseudomonadati</taxon>
        <taxon>Pseudomonadota</taxon>
        <taxon>Gammaproteobacteria</taxon>
        <taxon>Vibrionales</taxon>
        <taxon>Vibrionaceae</taxon>
        <taxon>Vibrio</taxon>
    </lineage>
</organism>
<accession>A0ABT8C027</accession>
<evidence type="ECO:0000313" key="1">
    <source>
        <dbReference type="EMBL" id="MDN3611693.1"/>
    </source>
</evidence>
<comment type="caution">
    <text evidence="1">The sequence shown here is derived from an EMBL/GenBank/DDBJ whole genome shotgun (WGS) entry which is preliminary data.</text>
</comment>